<dbReference type="EC" id="2.4.1.-" evidence="4"/>
<dbReference type="EMBL" id="PSQE01000004">
    <property type="protein sequence ID" value="RHN64778.1"/>
    <property type="molecule type" value="Genomic_DNA"/>
</dbReference>
<dbReference type="Gramene" id="rna27635">
    <property type="protein sequence ID" value="RHN64778.1"/>
    <property type="gene ID" value="gene27635"/>
</dbReference>
<dbReference type="Pfam" id="PF00201">
    <property type="entry name" value="UDPGT"/>
    <property type="match status" value="1"/>
</dbReference>
<dbReference type="PANTHER" id="PTHR11926">
    <property type="entry name" value="GLUCOSYL/GLUCURONOSYL TRANSFERASES"/>
    <property type="match status" value="1"/>
</dbReference>
<dbReference type="InterPro" id="IPR002213">
    <property type="entry name" value="UDP_glucos_trans"/>
</dbReference>
<dbReference type="GO" id="GO:0031542">
    <property type="term" value="P:positive regulation of anthocyanin biosynthetic process"/>
    <property type="evidence" value="ECO:0007669"/>
    <property type="project" value="UniProtKB-ARBA"/>
</dbReference>
<dbReference type="Gene3D" id="3.40.50.2000">
    <property type="entry name" value="Glycogen Phosphorylase B"/>
    <property type="match status" value="2"/>
</dbReference>
<dbReference type="Proteomes" id="UP000265566">
    <property type="component" value="Chromosome 4"/>
</dbReference>
<proteinExistence type="inferred from homology"/>
<evidence type="ECO:0000313" key="4">
    <source>
        <dbReference type="EMBL" id="RHN64778.1"/>
    </source>
</evidence>
<dbReference type="GO" id="GO:0047213">
    <property type="term" value="F:anthocyanidin 3-O-glucosyltransferase activity"/>
    <property type="evidence" value="ECO:0007669"/>
    <property type="project" value="UniProtKB-ARBA"/>
</dbReference>
<dbReference type="GO" id="GO:0033485">
    <property type="term" value="P:cyanidin 3-O-glucoside biosynthetic process"/>
    <property type="evidence" value="ECO:0007669"/>
    <property type="project" value="UniProtKB-ARBA"/>
</dbReference>
<evidence type="ECO:0000256" key="1">
    <source>
        <dbReference type="ARBA" id="ARBA00009995"/>
    </source>
</evidence>
<name>A0A396IIX5_MEDTR</name>
<evidence type="ECO:0000256" key="2">
    <source>
        <dbReference type="ARBA" id="ARBA00022676"/>
    </source>
</evidence>
<dbReference type="FunFam" id="3.40.50.2000:FF:000129">
    <property type="entry name" value="Glycosyltransferase"/>
    <property type="match status" value="1"/>
</dbReference>
<evidence type="ECO:0000256" key="3">
    <source>
        <dbReference type="ARBA" id="ARBA00022679"/>
    </source>
</evidence>
<gene>
    <name evidence="4" type="ORF">MtrunA17_Chr4g0072771</name>
</gene>
<dbReference type="OMA" id="FFWFCAD"/>
<dbReference type="SUPFAM" id="SSF53756">
    <property type="entry name" value="UDP-Glycosyltransferase/glycogen phosphorylase"/>
    <property type="match status" value="1"/>
</dbReference>
<dbReference type="CDD" id="cd03784">
    <property type="entry name" value="GT1_Gtf-like"/>
    <property type="match status" value="1"/>
</dbReference>
<dbReference type="PANTHER" id="PTHR11926:SF1494">
    <property type="entry name" value="FLAVONOL 3-O-GLUCOSYLTRANSFERASE UGT76E12-RELATED"/>
    <property type="match status" value="1"/>
</dbReference>
<dbReference type="FunFam" id="3.40.50.2000:FF:000060">
    <property type="entry name" value="Glycosyltransferase"/>
    <property type="match status" value="1"/>
</dbReference>
<protein>
    <submittedName>
        <fullName evidence="4">Putative hexosyltransferase</fullName>
        <ecNumber evidence="4">2.4.1.-</ecNumber>
    </submittedName>
</protein>
<dbReference type="AlphaFoldDB" id="A0A396IIX5"/>
<accession>A0A396IIX5</accession>
<keyword evidence="3 4" id="KW-0808">Transferase</keyword>
<comment type="caution">
    <text evidence="4">The sequence shown here is derived from an EMBL/GenBank/DDBJ whole genome shotgun (WGS) entry which is preliminary data.</text>
</comment>
<sequence length="467" mass="51795">MFSIARLKNWMSRDKGESVNVEKLHVAVLAFPFGTHAGPLLNLARRIAVDAHKVTFSFLCTSRTNAALFSGSKDYDEFLPNIKHYDVHDGLPEGYVPSGHPLEPIFIFIKAMPDNYKSVMVKAVAETGKNITCLVTDAFYWFGADLAKEMHAKWVPLWTAGPHSLLTHVFTDLIREKIGSKEVDDTKTVDFLPGFPELHVSDFPEGVIGDIDGPFSTMLHKMGLELPRATAVAINSFSTVHPLIENELNSQFKLLLNVGPFILTTPQRMVSDEHGCLAWLNQCEKFSVVYISFGSRIVPPPHELNALAECLEECGCPFIWVFKGNPEETLPNGFTERTKTKGKFVAWAPQMEILKHSAVGMCLTHSGWNSVLDCIVGGVPMVSRPFFGDQRLNARMLESIWGIGVGVDNGVLTKESTMKALNLIMSTEEGKIMREKILKLKESALKAVERNGTSANNFDTLIKIVTS</sequence>
<keyword evidence="2 4" id="KW-0328">Glycosyltransferase</keyword>
<organism evidence="4">
    <name type="scientific">Medicago truncatula</name>
    <name type="common">Barrel medic</name>
    <name type="synonym">Medicago tribuloides</name>
    <dbReference type="NCBI Taxonomy" id="3880"/>
    <lineage>
        <taxon>Eukaryota</taxon>
        <taxon>Viridiplantae</taxon>
        <taxon>Streptophyta</taxon>
        <taxon>Embryophyta</taxon>
        <taxon>Tracheophyta</taxon>
        <taxon>Spermatophyta</taxon>
        <taxon>Magnoliopsida</taxon>
        <taxon>eudicotyledons</taxon>
        <taxon>Gunneridae</taxon>
        <taxon>Pentapetalae</taxon>
        <taxon>rosids</taxon>
        <taxon>fabids</taxon>
        <taxon>Fabales</taxon>
        <taxon>Fabaceae</taxon>
        <taxon>Papilionoideae</taxon>
        <taxon>50 kb inversion clade</taxon>
        <taxon>NPAAA clade</taxon>
        <taxon>Hologalegina</taxon>
        <taxon>IRL clade</taxon>
        <taxon>Trifolieae</taxon>
        <taxon>Medicago</taxon>
    </lineage>
</organism>
<reference evidence="4" key="1">
    <citation type="journal article" date="2018" name="Nat. Plants">
        <title>Whole-genome landscape of Medicago truncatula symbiotic genes.</title>
        <authorList>
            <person name="Pecrix Y."/>
            <person name="Gamas P."/>
            <person name="Carrere S."/>
        </authorList>
    </citation>
    <scope>NUCLEOTIDE SEQUENCE</scope>
    <source>
        <tissue evidence="4">Leaves</tissue>
    </source>
</reference>
<comment type="similarity">
    <text evidence="1">Belongs to the UDP-glycosyltransferase family.</text>
</comment>
<dbReference type="OrthoDB" id="5835829at2759"/>